<reference evidence="3" key="1">
    <citation type="submission" date="2016-06" db="UniProtKB">
        <authorList>
            <consortium name="WormBaseParasite"/>
        </authorList>
    </citation>
    <scope>IDENTIFICATION</scope>
</reference>
<dbReference type="EMBL" id="UZAN01063960">
    <property type="protein sequence ID" value="VDP93621.1"/>
    <property type="molecule type" value="Genomic_DNA"/>
</dbReference>
<dbReference type="AlphaFoldDB" id="A0A183BAW4"/>
<evidence type="ECO:0000313" key="1">
    <source>
        <dbReference type="EMBL" id="VDP93621.1"/>
    </source>
</evidence>
<gene>
    <name evidence="1" type="ORF">ECPE_LOCUS16349</name>
</gene>
<keyword evidence="2" id="KW-1185">Reference proteome</keyword>
<proteinExistence type="predicted"/>
<sequence>MLHRKAPTQHVDRATRCRDWQVPSIFDFVVTKAPNDVLSLGIQEPIGKSDYGVLRVLMSAMGQSAPDKYRGTFWSIDQAALIESGRQCSWMVEEEEQYDERQWCRIKNNISALTDQAAPLKVRHWGVPPWCSSKLRKTSQRKQAWRRYRRTETHRDFPRYGVARRTAPRVQNECRRRYEEWLALHAKSNPKAYFNYV</sequence>
<dbReference type="OrthoDB" id="6152807at2759"/>
<evidence type="ECO:0000313" key="3">
    <source>
        <dbReference type="WBParaSite" id="ECPE_0001639201-mRNA-1"/>
    </source>
</evidence>
<name>A0A183BAW4_9TREM</name>
<reference evidence="1 2" key="2">
    <citation type="submission" date="2018-11" db="EMBL/GenBank/DDBJ databases">
        <authorList>
            <consortium name="Pathogen Informatics"/>
        </authorList>
    </citation>
    <scope>NUCLEOTIDE SEQUENCE [LARGE SCALE GENOMIC DNA]</scope>
    <source>
        <strain evidence="1 2">Egypt</strain>
    </source>
</reference>
<dbReference type="WBParaSite" id="ECPE_0001639201-mRNA-1">
    <property type="protein sequence ID" value="ECPE_0001639201-mRNA-1"/>
    <property type="gene ID" value="ECPE_0001639201"/>
</dbReference>
<dbReference type="Proteomes" id="UP000272942">
    <property type="component" value="Unassembled WGS sequence"/>
</dbReference>
<accession>A0A183BAW4</accession>
<evidence type="ECO:0000313" key="2">
    <source>
        <dbReference type="Proteomes" id="UP000272942"/>
    </source>
</evidence>
<protein>
    <submittedName>
        <fullName evidence="3">Transposase</fullName>
    </submittedName>
</protein>
<organism evidence="3">
    <name type="scientific">Echinostoma caproni</name>
    <dbReference type="NCBI Taxonomy" id="27848"/>
    <lineage>
        <taxon>Eukaryota</taxon>
        <taxon>Metazoa</taxon>
        <taxon>Spiralia</taxon>
        <taxon>Lophotrochozoa</taxon>
        <taxon>Platyhelminthes</taxon>
        <taxon>Trematoda</taxon>
        <taxon>Digenea</taxon>
        <taxon>Plagiorchiida</taxon>
        <taxon>Echinostomata</taxon>
        <taxon>Echinostomatoidea</taxon>
        <taxon>Echinostomatidae</taxon>
        <taxon>Echinostoma</taxon>
    </lineage>
</organism>